<evidence type="ECO:0000313" key="3">
    <source>
        <dbReference type="Proteomes" id="UP000767446"/>
    </source>
</evidence>
<comment type="caution">
    <text evidence="2">The sequence shown here is derived from an EMBL/GenBank/DDBJ whole genome shotgun (WGS) entry which is preliminary data.</text>
</comment>
<dbReference type="SUPFAM" id="SSF143100">
    <property type="entry name" value="TTHA1013/TTHA0281-like"/>
    <property type="match status" value="1"/>
</dbReference>
<dbReference type="PANTHER" id="PTHR34504:SF2">
    <property type="entry name" value="UPF0150 PROTEIN SSL0259"/>
    <property type="match status" value="1"/>
</dbReference>
<dbReference type="AlphaFoldDB" id="A0A941GNU5"/>
<dbReference type="InterPro" id="IPR051404">
    <property type="entry name" value="TA_system_antitoxin"/>
</dbReference>
<proteinExistence type="predicted"/>
<protein>
    <submittedName>
        <fullName evidence="2">Type II toxin-antitoxin system HicB family antitoxin</fullName>
    </submittedName>
</protein>
<sequence length="70" mass="8017">MKSLTDYTIVVKPDDNKTFVAYVPAIKGCHAWGKTEEEARLELNNVFEMIKEEYLEEGKILPNNVEIMVA</sequence>
<dbReference type="PANTHER" id="PTHR34504">
    <property type="entry name" value="ANTITOXIN HICB"/>
    <property type="match status" value="1"/>
</dbReference>
<dbReference type="Gene3D" id="3.30.160.250">
    <property type="match status" value="1"/>
</dbReference>
<evidence type="ECO:0000259" key="1">
    <source>
        <dbReference type="Pfam" id="PF15919"/>
    </source>
</evidence>
<dbReference type="EMBL" id="JADQBC010000021">
    <property type="protein sequence ID" value="MBR8827164.1"/>
    <property type="molecule type" value="Genomic_DNA"/>
</dbReference>
<dbReference type="Pfam" id="PF15919">
    <property type="entry name" value="HicB_lk_antitox"/>
    <property type="match status" value="1"/>
</dbReference>
<dbReference type="InterPro" id="IPR031807">
    <property type="entry name" value="HicB-like"/>
</dbReference>
<evidence type="ECO:0000313" key="2">
    <source>
        <dbReference type="EMBL" id="MBR8827164.1"/>
    </source>
</evidence>
<name>A0A941GNU5_9CHRO</name>
<accession>A0A941GNU5</accession>
<dbReference type="Proteomes" id="UP000767446">
    <property type="component" value="Unassembled WGS sequence"/>
</dbReference>
<gene>
    <name evidence="2" type="ORF">DSM107014_04535</name>
</gene>
<reference evidence="2" key="1">
    <citation type="submission" date="2021-02" db="EMBL/GenBank/DDBJ databases">
        <title>Metagenome analyses of Stigonema ocellatum DSM 106950, Chlorogloea purpurea SAG 13.99 and Gomphosphaeria aponina DSM 107014.</title>
        <authorList>
            <person name="Marter P."/>
            <person name="Huang S."/>
        </authorList>
    </citation>
    <scope>NUCLEOTIDE SEQUENCE</scope>
    <source>
        <strain evidence="2">JP213</strain>
    </source>
</reference>
<dbReference type="InterPro" id="IPR035069">
    <property type="entry name" value="TTHA1013/TTHA0281-like"/>
</dbReference>
<feature type="domain" description="HicB-like antitoxin of toxin-antitoxin system" evidence="1">
    <location>
        <begin position="7"/>
        <end position="67"/>
    </location>
</feature>
<organism evidence="2 3">
    <name type="scientific">Gomphosphaeria aponina SAG 52.96 = DSM 107014</name>
    <dbReference type="NCBI Taxonomy" id="1521640"/>
    <lineage>
        <taxon>Bacteria</taxon>
        <taxon>Bacillati</taxon>
        <taxon>Cyanobacteriota</taxon>
        <taxon>Cyanophyceae</taxon>
        <taxon>Oscillatoriophycideae</taxon>
        <taxon>Chroococcales</taxon>
        <taxon>Gomphosphaeriaceae</taxon>
        <taxon>Gomphosphaeria</taxon>
    </lineage>
</organism>